<sequence length="219" mass="25256">MNPHLEQDKSRLNSCIEKSIQTKKKGKLGAFSIDSILSTSEAHSSQNSLPKDNTNVTSSDISKLYAFSFTQEGNNKTPLTNFDLCQGHPRRLPITFDGSTVSRFVWRTESILPSYITNSTNLQEKQLRKRFTDRKPRQAYSASQLERLENEFNLDKYLSVSKRVELSKSLSLTEVQVKTWFQNRRTKWKKQLTSRLKIAHRHGLWIPTLPITTIIPNTK</sequence>
<dbReference type="PROSITE" id="PS00027">
    <property type="entry name" value="HOMEOBOX_1"/>
    <property type="match status" value="1"/>
</dbReference>
<dbReference type="SMR" id="M9NDG6"/>
<dbReference type="InterPro" id="IPR001356">
    <property type="entry name" value="HD"/>
</dbReference>
<reference evidence="8 10" key="6">
    <citation type="journal article" date="2005" name="PLoS Comput. Biol.">
        <title>Combined evidence annotation of transposable elements in genome sequences.</title>
        <authorList>
            <person name="Quesneville H."/>
            <person name="Bergman C.M."/>
            <person name="Andrieu O."/>
            <person name="Autard D."/>
            <person name="Nouaud D."/>
            <person name="Ashburner M."/>
            <person name="Anxolabehere D."/>
        </authorList>
    </citation>
    <scope>NUCLEOTIDE SEQUENCE [LARGE SCALE GENOMIC DNA]</scope>
    <source>
        <strain evidence="10">Berkeley</strain>
    </source>
</reference>
<protein>
    <recommendedName>
        <fullName evidence="7">Homeobox domain-containing protein</fullName>
    </recommendedName>
</protein>
<dbReference type="SUPFAM" id="SSF46689">
    <property type="entry name" value="Homeodomain-like"/>
    <property type="match status" value="1"/>
</dbReference>
<reference evidence="8 10" key="11">
    <citation type="journal article" date="2015" name="Genome Res.">
        <title>The Release 6 reference sequence of the Drosophila melanogaster genome.</title>
        <authorList>
            <person name="Hoskins R.A."/>
            <person name="Carlson J.W."/>
            <person name="Wan K.H."/>
            <person name="Park S."/>
            <person name="Mendez I."/>
            <person name="Galle S.E."/>
            <person name="Booth B.W."/>
            <person name="Pfeiffer B.D."/>
            <person name="George R.A."/>
            <person name="Svirskas R."/>
            <person name="Krzywinski M."/>
            <person name="Schein J."/>
            <person name="Accardo M.C."/>
            <person name="Damia E."/>
            <person name="Messina G."/>
            <person name="Mendez-Lago M."/>
            <person name="de Pablos B."/>
            <person name="Demakova O.V."/>
            <person name="Andreyeva E.N."/>
            <person name="Boldyreva L.V."/>
            <person name="Marra M."/>
            <person name="Carvalho A.B."/>
            <person name="Dimitri P."/>
            <person name="Villasante A."/>
            <person name="Zhimulev I.F."/>
            <person name="Rubin G.M."/>
            <person name="Karpen G.H."/>
            <person name="Celniker S.E."/>
        </authorList>
    </citation>
    <scope>NUCLEOTIDE SEQUENCE [LARGE SCALE GENOMIC DNA]</scope>
    <source>
        <strain evidence="10">Berkeley</strain>
    </source>
</reference>
<dbReference type="InterPro" id="IPR017970">
    <property type="entry name" value="Homeobox_CS"/>
</dbReference>
<dbReference type="PhylomeDB" id="M9NDG6"/>
<gene>
    <name evidence="8" type="primary">Dmel\CG34031</name>
    <name evidence="8" type="synonym">BP1068</name>
    <name evidence="8" type="synonym">CR34031</name>
    <name evidence="8 9" type="ORF">CG34031</name>
    <name evidence="8" type="ORF">Dmel_CG34031</name>
</gene>
<comment type="subcellular location">
    <subcellularLocation>
        <location evidence="1 5 6">Nucleus</location>
    </subcellularLocation>
</comment>
<reference evidence="8 10" key="3">
    <citation type="journal article" date="2002" name="Genome Biol.">
        <title>Annotation of the Drosophila melanogaster euchromatic genome: a systematic review.</title>
        <authorList>
            <person name="Misra S."/>
            <person name="Crosby M.A."/>
            <person name="Mungall C.J."/>
            <person name="Matthews B.B."/>
            <person name="Campbell K.S."/>
            <person name="Hradecky P."/>
            <person name="Huang Y."/>
            <person name="Kaminker J.S."/>
            <person name="Millburn G.H."/>
            <person name="Prochnik S.E."/>
            <person name="Smith C.D."/>
            <person name="Tupy J.L."/>
            <person name="Whitfied E.J."/>
            <person name="Bayraktaroglu L."/>
            <person name="Berman B.P."/>
            <person name="Bettencourt B.R."/>
            <person name="Celniker S.E."/>
            <person name="de Grey A.D."/>
            <person name="Drysdale R.A."/>
            <person name="Harris N.L."/>
            <person name="Richter J."/>
            <person name="Russo S."/>
            <person name="Schroeder A.J."/>
            <person name="Shu S.Q."/>
            <person name="Stapleton M."/>
            <person name="Yamada C."/>
            <person name="Ashburner M."/>
            <person name="Gelbart W.M."/>
            <person name="Rubin G.M."/>
            <person name="Lewis S.E."/>
        </authorList>
    </citation>
    <scope>GENOME REANNOTATION</scope>
    <source>
        <strain evidence="10">Berkeley</strain>
    </source>
</reference>
<dbReference type="PANTHER" id="PTHR24333:SF9">
    <property type="entry name" value="HOMEOBOX DOMAIN-CONTAINING PROTEIN"/>
    <property type="match status" value="1"/>
</dbReference>
<dbReference type="PRINTS" id="PR00024">
    <property type="entry name" value="HOMEOBOX"/>
</dbReference>
<reference evidence="8 10" key="9">
    <citation type="journal article" date="2015" name="G3 (Bethesda)">
        <title>Gene Model Annotations for Drosophila melanogaster: Impact of High-Throughput Data.</title>
        <authorList>
            <consortium name="FlyBase Consortium"/>
            <person name="Matthews B.B."/>
            <person name="Dos Santos G."/>
            <person name="Crosby M.A."/>
            <person name="Emmert D.B."/>
            <person name="St Pierre S.E."/>
            <person name="Gramates L.S."/>
            <person name="Zhou P."/>
            <person name="Schroeder A.J."/>
            <person name="Falls K."/>
            <person name="Strelets V."/>
            <person name="Russo S.M."/>
            <person name="Gelbart W.M."/>
            <person name="null"/>
        </authorList>
    </citation>
    <scope>NUCLEOTIDE SEQUENCE [LARGE SCALE GENOMIC DNA]</scope>
    <source>
        <strain evidence="10">Berkeley</strain>
    </source>
</reference>
<evidence type="ECO:0000256" key="3">
    <source>
        <dbReference type="ARBA" id="ARBA00023155"/>
    </source>
</evidence>
<dbReference type="AlphaFoldDB" id="M9NDG6"/>
<evidence type="ECO:0000313" key="9">
    <source>
        <dbReference type="FlyBase" id="FBgn0054031"/>
    </source>
</evidence>
<proteinExistence type="predicted"/>
<dbReference type="InterPro" id="IPR009057">
    <property type="entry name" value="Homeodomain-like_sf"/>
</dbReference>
<dbReference type="ExpressionAtlas" id="M9NDG6">
    <property type="expression patterns" value="baseline and differential"/>
</dbReference>
<reference evidence="8 10" key="8">
    <citation type="journal article" date="2007" name="Science">
        <title>Sequence finishing and mapping of Drosophila melanogaster heterochromatin.</title>
        <authorList>
            <person name="Hoskins R.A."/>
            <person name="Carlson J.W."/>
            <person name="Kennedy C."/>
            <person name="Acevedo D."/>
            <person name="Evans-Holm M."/>
            <person name="Frise E."/>
            <person name="Wan K.H."/>
            <person name="Park S."/>
            <person name="Mendez-Lago M."/>
            <person name="Rossi F."/>
            <person name="Villasante A."/>
            <person name="Dimitri P."/>
            <person name="Karpen G.H."/>
            <person name="Celniker S.E."/>
        </authorList>
    </citation>
    <scope>NUCLEOTIDE SEQUENCE [LARGE SCALE GENOMIC DNA]</scope>
    <source>
        <strain evidence="10">Berkeley</strain>
    </source>
</reference>
<reference evidence="8 10" key="4">
    <citation type="journal article" date="2002" name="Genome Biol.">
        <title>The transposable elements of the Drosophila melanogaster euchromatin: a genomics perspective.</title>
        <authorList>
            <person name="Kaminker J.S."/>
            <person name="Bergman C.M."/>
            <person name="Kronmiller B."/>
            <person name="Carlson J."/>
            <person name="Svirskas R."/>
            <person name="Patel S."/>
            <person name="Frise E."/>
            <person name="Wheeler D.A."/>
            <person name="Lewis S.E."/>
            <person name="Rubin G.M."/>
            <person name="Ashburner M."/>
            <person name="Celniker S.E."/>
        </authorList>
    </citation>
    <scope>NUCLEOTIDE SEQUENCE [LARGE SCALE GENOMIC DNA]</scope>
    <source>
        <strain evidence="10">Berkeley</strain>
    </source>
</reference>
<keyword evidence="4 5" id="KW-0539">Nucleus</keyword>
<feature type="DNA-binding region" description="Homeobox" evidence="5">
    <location>
        <begin position="133"/>
        <end position="192"/>
    </location>
</feature>
<reference evidence="8 10" key="2">
    <citation type="journal article" date="2002" name="Genome Biol.">
        <title>Finishing a whole-genome shotgun: release 3 of the Drosophila melanogaster euchromatic genome sequence.</title>
        <authorList>
            <person name="Celniker S.E."/>
            <person name="Wheeler D.A."/>
            <person name="Kronmiller B."/>
            <person name="Carlson J.W."/>
            <person name="Halpern A."/>
            <person name="Patel S."/>
            <person name="Adams M."/>
            <person name="Champe M."/>
            <person name="Dugan S.P."/>
            <person name="Frise E."/>
            <person name="Hodgson A."/>
            <person name="George R.A."/>
            <person name="Hoskins R.A."/>
            <person name="Laverty T."/>
            <person name="Muzny D.M."/>
            <person name="Nelson C.R."/>
            <person name="Pacleb J.M."/>
            <person name="Park S."/>
            <person name="Pfeiffer B.D."/>
            <person name="Richards S."/>
            <person name="Sodergren E.J."/>
            <person name="Svirskas R."/>
            <person name="Tabor P.E."/>
            <person name="Wan K."/>
            <person name="Stapleton M."/>
            <person name="Sutton G.G."/>
            <person name="Venter C."/>
            <person name="Weinstock G."/>
            <person name="Scherer S.E."/>
            <person name="Myers E.W."/>
            <person name="Gibbs R.A."/>
            <person name="Rubin G.M."/>
        </authorList>
    </citation>
    <scope>NUCLEOTIDE SEQUENCE [LARGE SCALE GENOMIC DNA]</scope>
    <source>
        <strain evidence="10">Berkeley</strain>
    </source>
</reference>
<dbReference type="PROSITE" id="PS50071">
    <property type="entry name" value="HOMEOBOX_2"/>
    <property type="match status" value="1"/>
</dbReference>
<dbReference type="eggNOG" id="KOG0488">
    <property type="taxonomic scope" value="Eukaryota"/>
</dbReference>
<dbReference type="Proteomes" id="UP000000803">
    <property type="component" value="Chromosome 3L"/>
</dbReference>
<dbReference type="AGR" id="FB:FBgn0054031"/>
<name>M9NDG6_DROME</name>
<accession>M9NDG6</accession>
<evidence type="ECO:0000256" key="5">
    <source>
        <dbReference type="PROSITE-ProRule" id="PRU00108"/>
    </source>
</evidence>
<dbReference type="RefSeq" id="NP_001246894.1">
    <property type="nucleotide sequence ID" value="NM_001259965.2"/>
</dbReference>
<evidence type="ECO:0000259" key="7">
    <source>
        <dbReference type="PROSITE" id="PS50071"/>
    </source>
</evidence>
<keyword evidence="2 5" id="KW-0238">DNA-binding</keyword>
<dbReference type="InterPro" id="IPR050848">
    <property type="entry name" value="Homeobox_TF"/>
</dbReference>
<dbReference type="PANTHER" id="PTHR24333">
    <property type="entry name" value="HOMEO BOX HB9 LIKE A-RELATED"/>
    <property type="match status" value="1"/>
</dbReference>
<reference evidence="8 10" key="7">
    <citation type="journal article" date="2007" name="Science">
        <title>The Release 5.1 annotation of Drosophila melanogaster heterochromatin.</title>
        <authorList>
            <person name="Smith C.D."/>
            <person name="Shu S."/>
            <person name="Mungall C.J."/>
            <person name="Karpen G.H."/>
        </authorList>
    </citation>
    <scope>NUCLEOTIDE SEQUENCE [LARGE SCALE GENOMIC DNA]</scope>
    <source>
        <strain evidence="10">Berkeley</strain>
    </source>
</reference>
<dbReference type="GO" id="GO:0005634">
    <property type="term" value="C:nucleus"/>
    <property type="evidence" value="ECO:0007669"/>
    <property type="project" value="UniProtKB-SubCell"/>
</dbReference>
<dbReference type="FlyBase" id="FBgn0054031">
    <property type="gene designation" value="CG34031"/>
</dbReference>
<dbReference type="VEuPathDB" id="VectorBase:FBgn0054031"/>
<dbReference type="GO" id="GO:0003677">
    <property type="term" value="F:DNA binding"/>
    <property type="evidence" value="ECO:0007669"/>
    <property type="project" value="UniProtKB-UniRule"/>
</dbReference>
<evidence type="ECO:0000256" key="4">
    <source>
        <dbReference type="ARBA" id="ARBA00023242"/>
    </source>
</evidence>
<dbReference type="KEGG" id="dme:Dmel_CG34031"/>
<reference evidence="8 10" key="10">
    <citation type="journal article" date="2015" name="G3 (Bethesda)">
        <title>Gene Model Annotations for Drosophila melanogaster: The Rule-Benders.</title>
        <authorList>
            <consortium name="FlyBase Consortium"/>
            <person name="Crosby M.A."/>
            <person name="Gramates L.S."/>
            <person name="Dos Santos G."/>
            <person name="Matthews B.B."/>
            <person name="St Pierre S.E."/>
            <person name="Zhou P."/>
            <person name="Schroeder A.J."/>
            <person name="Falls K."/>
            <person name="Emmert D.B."/>
            <person name="Russo S.M."/>
            <person name="Gelbart W.M."/>
            <person name="null"/>
        </authorList>
    </citation>
    <scope>NUCLEOTIDE SEQUENCE [LARGE SCALE GENOMIC DNA]</scope>
    <source>
        <strain evidence="10">Berkeley</strain>
    </source>
</reference>
<organism evidence="8 10">
    <name type="scientific">Drosophila melanogaster</name>
    <name type="common">Fruit fly</name>
    <dbReference type="NCBI Taxonomy" id="7227"/>
    <lineage>
        <taxon>Eukaryota</taxon>
        <taxon>Metazoa</taxon>
        <taxon>Ecdysozoa</taxon>
        <taxon>Arthropoda</taxon>
        <taxon>Hexapoda</taxon>
        <taxon>Insecta</taxon>
        <taxon>Pterygota</taxon>
        <taxon>Neoptera</taxon>
        <taxon>Endopterygota</taxon>
        <taxon>Diptera</taxon>
        <taxon>Brachycera</taxon>
        <taxon>Muscomorpha</taxon>
        <taxon>Ephydroidea</taxon>
        <taxon>Drosophilidae</taxon>
        <taxon>Drosophila</taxon>
        <taxon>Sophophora</taxon>
    </lineage>
</organism>
<dbReference type="PaxDb" id="7227-FBpp0301047"/>
<evidence type="ECO:0000256" key="2">
    <source>
        <dbReference type="ARBA" id="ARBA00023125"/>
    </source>
</evidence>
<evidence type="ECO:0000256" key="6">
    <source>
        <dbReference type="RuleBase" id="RU000682"/>
    </source>
</evidence>
<dbReference type="OrthoDB" id="6159439at2759"/>
<dbReference type="InParanoid" id="M9NDG6"/>
<dbReference type="Bgee" id="FBgn0054031">
    <property type="expression patterns" value="Expressed in ovary and 5 other cell types or tissues"/>
</dbReference>
<dbReference type="STRING" id="7227.FBpp0301047"/>
<dbReference type="GO" id="GO:0000981">
    <property type="term" value="F:DNA-binding transcription factor activity, RNA polymerase II-specific"/>
    <property type="evidence" value="ECO:0007669"/>
    <property type="project" value="InterPro"/>
</dbReference>
<dbReference type="HOGENOM" id="CLU_1262714_0_0_1"/>
<dbReference type="SMART" id="SM00389">
    <property type="entry name" value="HOX"/>
    <property type="match status" value="1"/>
</dbReference>
<dbReference type="GeneID" id="3885665"/>
<dbReference type="CDD" id="cd00086">
    <property type="entry name" value="homeodomain"/>
    <property type="match status" value="1"/>
</dbReference>
<evidence type="ECO:0000313" key="8">
    <source>
        <dbReference type="EMBL" id="AFH04565.1"/>
    </source>
</evidence>
<dbReference type="BioGRID-ORCS" id="3885665">
    <property type="hits" value="0 hits in 1 CRISPR screen"/>
</dbReference>
<evidence type="ECO:0000313" key="10">
    <source>
        <dbReference type="Proteomes" id="UP000000803"/>
    </source>
</evidence>
<reference evidence="8 10" key="1">
    <citation type="journal article" date="2000" name="Science">
        <title>The genome sequence of Drosophila melanogaster.</title>
        <authorList>
            <person name="Adams M.D."/>
            <person name="Celniker S.E."/>
            <person name="Holt R.A."/>
            <person name="Evans C.A."/>
            <person name="Gocayne J.D."/>
            <person name="Amanatides P.G."/>
            <person name="Scherer S.E."/>
            <person name="Li P.W."/>
            <person name="Hoskins R.A."/>
            <person name="Galle R.F."/>
            <person name="George R.A."/>
            <person name="Lewis S.E."/>
            <person name="Richards S."/>
            <person name="Ashburner M."/>
            <person name="Henderson S.N."/>
            <person name="Sutton G.G."/>
            <person name="Wortman J.R."/>
            <person name="Yandell M.D."/>
            <person name="Zhang Q."/>
            <person name="Chen L.X."/>
            <person name="Brandon R.C."/>
            <person name="Rogers Y.H."/>
            <person name="Blazej R.G."/>
            <person name="Champe M."/>
            <person name="Pfeiffer B.D."/>
            <person name="Wan K.H."/>
            <person name="Doyle C."/>
            <person name="Baxter E.G."/>
            <person name="Helt G."/>
            <person name="Nelson C.R."/>
            <person name="Gabor G.L."/>
            <person name="Abril J.F."/>
            <person name="Agbayani A."/>
            <person name="An H.J."/>
            <person name="Andrews-Pfannkoch C."/>
            <person name="Baldwin D."/>
            <person name="Ballew R.M."/>
            <person name="Basu A."/>
            <person name="Baxendale J."/>
            <person name="Bayraktaroglu L."/>
            <person name="Beasley E.M."/>
            <person name="Beeson K.Y."/>
            <person name="Benos P.V."/>
            <person name="Berman B.P."/>
            <person name="Bhandari D."/>
            <person name="Bolshakov S."/>
            <person name="Borkova D."/>
            <person name="Botchan M.R."/>
            <person name="Bouck J."/>
            <person name="Brokstein P."/>
            <person name="Brottier P."/>
            <person name="Burtis K.C."/>
            <person name="Busam D.A."/>
            <person name="Butler H."/>
            <person name="Cadieu E."/>
            <person name="Center A."/>
            <person name="Chandra I."/>
            <person name="Cherry J.M."/>
            <person name="Cawley S."/>
            <person name="Dahlke C."/>
            <person name="Davenport L.B."/>
            <person name="Davies P."/>
            <person name="de Pablos B."/>
            <person name="Delcher A."/>
            <person name="Deng Z."/>
            <person name="Mays A.D."/>
            <person name="Dew I."/>
            <person name="Dietz S.M."/>
            <person name="Dodson K."/>
            <person name="Doup L.E."/>
            <person name="Downes M."/>
            <person name="Dugan-Rocha S."/>
            <person name="Dunkov B.C."/>
            <person name="Dunn P."/>
            <person name="Durbin K.J."/>
            <person name="Evangelista C.C."/>
            <person name="Ferraz C."/>
            <person name="Ferriera S."/>
            <person name="Fleischmann W."/>
            <person name="Fosler C."/>
            <person name="Gabrielian A.E."/>
            <person name="Garg N.S."/>
            <person name="Gelbart W.M."/>
            <person name="Glasser K."/>
            <person name="Glodek A."/>
            <person name="Gong F."/>
            <person name="Gorrell J.H."/>
            <person name="Gu Z."/>
            <person name="Guan P."/>
            <person name="Harris M."/>
            <person name="Harris N.L."/>
            <person name="Harvey D."/>
            <person name="Heiman T.J."/>
            <person name="Hernandez J.R."/>
            <person name="Houck J."/>
            <person name="Hostin D."/>
            <person name="Houston K.A."/>
            <person name="Howland T.J."/>
            <person name="Wei M.H."/>
            <person name="Ibegwam C."/>
            <person name="Jalali M."/>
            <person name="Kalush F."/>
            <person name="Karpen G.H."/>
            <person name="Ke Z."/>
            <person name="Kennison J.A."/>
            <person name="Ketchum K.A."/>
            <person name="Kimmel B.E."/>
            <person name="Kodira C.D."/>
            <person name="Kraft C."/>
            <person name="Kravitz S."/>
            <person name="Kulp D."/>
            <person name="Lai Z."/>
            <person name="Lasko P."/>
            <person name="Lei Y."/>
            <person name="Levitsky A.A."/>
            <person name="Li J."/>
            <person name="Li Z."/>
            <person name="Liang Y."/>
            <person name="Lin X."/>
            <person name="Liu X."/>
            <person name="Mattei B."/>
            <person name="McIntosh T.C."/>
            <person name="McLeod M.P."/>
            <person name="McPherson D."/>
            <person name="Merkulov G."/>
            <person name="Milshina N.V."/>
            <person name="Mobarry C."/>
            <person name="Morris J."/>
            <person name="Moshrefi A."/>
            <person name="Mount S.M."/>
            <person name="Moy M."/>
            <person name="Murphy B."/>
            <person name="Murphy L."/>
            <person name="Muzny D.M."/>
            <person name="Nelson D.L."/>
            <person name="Nelson D.R."/>
            <person name="Nelson K.A."/>
            <person name="Nixon K."/>
            <person name="Nusskern D.R."/>
            <person name="Pacleb J.M."/>
            <person name="Palazzolo M."/>
            <person name="Pittman G.S."/>
            <person name="Pan S."/>
            <person name="Pollard J."/>
            <person name="Puri V."/>
            <person name="Reese M.G."/>
            <person name="Reinert K."/>
            <person name="Remington K."/>
            <person name="Saunders R.D."/>
            <person name="Scheeler F."/>
            <person name="Shen H."/>
            <person name="Shue B.C."/>
            <person name="Siden-Kiamos I."/>
            <person name="Simpson M."/>
            <person name="Skupski M.P."/>
            <person name="Smith T."/>
            <person name="Spier E."/>
            <person name="Spradling A.C."/>
            <person name="Stapleton M."/>
            <person name="Strong R."/>
            <person name="Sun E."/>
            <person name="Svirskas R."/>
            <person name="Tector C."/>
            <person name="Turner R."/>
            <person name="Venter E."/>
            <person name="Wang A.H."/>
            <person name="Wang X."/>
            <person name="Wang Z.Y."/>
            <person name="Wassarman D.A."/>
            <person name="Weinstock G.M."/>
            <person name="Weissenbach J."/>
            <person name="Williams S.M."/>
            <person name="WoodageT"/>
            <person name="Worley K.C."/>
            <person name="Wu D."/>
            <person name="Yang S."/>
            <person name="Yao Q.A."/>
            <person name="Ye J."/>
            <person name="Yeh R.F."/>
            <person name="Zaveri J.S."/>
            <person name="Zhan M."/>
            <person name="Zhang G."/>
            <person name="Zhao Q."/>
            <person name="Zheng L."/>
            <person name="Zheng X.H."/>
            <person name="Zhong F.N."/>
            <person name="Zhong W."/>
            <person name="Zhou X."/>
            <person name="Zhu S."/>
            <person name="Zhu X."/>
            <person name="Smith H.O."/>
            <person name="Gibbs R.A."/>
            <person name="Myers E.W."/>
            <person name="Rubin G.M."/>
            <person name="Venter J.C."/>
        </authorList>
    </citation>
    <scope>NUCLEOTIDE SEQUENCE [LARGE SCALE GENOMIC DNA]</scope>
    <source>
        <strain evidence="10">Berkeley</strain>
    </source>
</reference>
<dbReference type="InterPro" id="IPR020479">
    <property type="entry name" value="HD_metazoa"/>
</dbReference>
<dbReference type="EMBL" id="AE014296">
    <property type="protein sequence ID" value="AFH04565.1"/>
    <property type="molecule type" value="Genomic_DNA"/>
</dbReference>
<reference evidence="8 10" key="5">
    <citation type="journal article" date="2002" name="Genome Biol.">
        <title>Heterochromatic sequences in a Drosophila whole-genome shotgun assembly.</title>
        <authorList>
            <person name="Hoskins R.A."/>
            <person name="Smith C.D."/>
            <person name="Carlson J.W."/>
            <person name="Carvalho A.B."/>
            <person name="Halpern A."/>
            <person name="Kaminker J.S."/>
            <person name="Kennedy C."/>
            <person name="Mungall C.J."/>
            <person name="Sullivan B.A."/>
            <person name="Sutton G.G."/>
            <person name="Yasuhara J.C."/>
            <person name="Wakimoto B.T."/>
            <person name="Myers E.W."/>
            <person name="Celniker S.E."/>
            <person name="Rubin G.M."/>
            <person name="Karpen G.H."/>
        </authorList>
    </citation>
    <scope>NUCLEOTIDE SEQUENCE [LARGE SCALE GENOMIC DNA]</scope>
    <source>
        <strain evidence="10">Berkeley</strain>
    </source>
</reference>
<evidence type="ECO:0000256" key="1">
    <source>
        <dbReference type="ARBA" id="ARBA00004123"/>
    </source>
</evidence>
<keyword evidence="3 5" id="KW-0371">Homeobox</keyword>
<dbReference type="Gene3D" id="1.10.10.60">
    <property type="entry name" value="Homeodomain-like"/>
    <property type="match status" value="1"/>
</dbReference>
<feature type="domain" description="Homeobox" evidence="7">
    <location>
        <begin position="131"/>
        <end position="191"/>
    </location>
</feature>
<keyword evidence="10" id="KW-1185">Reference proteome</keyword>
<dbReference type="Pfam" id="PF00046">
    <property type="entry name" value="Homeodomain"/>
    <property type="match status" value="1"/>
</dbReference>